<dbReference type="GO" id="GO:0034045">
    <property type="term" value="C:phagophore assembly site membrane"/>
    <property type="evidence" value="ECO:0007669"/>
    <property type="project" value="TreeGrafter"/>
</dbReference>
<keyword evidence="3 6" id="KW-0418">Kinase</keyword>
<sequence length="462" mass="51029">MDSARAKILEEQILGTSVGEWTIESLIDHGKSAAVFKAKNENTLAAVKIFDRELIERFGDGTQLARINRELSLKGRGHSNMVEILDGGFDPAAKHHFLVMAYLEGANLKRRLPEIPVEAIGGYISDLADCAEYLESLDLVHRDIKPENILVSDDLKKVTLLDFGVIKPFNEPGVTDVEGLQPFIGTLQYSSPEFLLRQEDGTTEGWRALTFYQLGGVLHDLIMRKALFSEYSDPFAKLVNAVQDVVPTIQSNSVPTYLVDLARMCLLKKPEDRLKLLTWDSFRPPKSAANGLAGIKERVTKRALAQQAAAPSGAGPKPDFVEPLVAEIVAFIKAAVRRISAENAQFPPINTVVRHPRDAPSVKVTFKQSSTHLIPDALSVYFSIGVIDAEARAITVDVCGHMSGSAPLPLENRMPFYSGIYDQSRFHASLENVLYTVVDHIQAKEPKRSSWLALESSVEQEQ</sequence>
<dbReference type="HOGENOM" id="CLU_591547_0_0_5"/>
<accession>Q0G5D3</accession>
<evidence type="ECO:0000256" key="2">
    <source>
        <dbReference type="ARBA" id="ARBA00022741"/>
    </source>
</evidence>
<dbReference type="GO" id="GO:0042594">
    <property type="term" value="P:response to starvation"/>
    <property type="evidence" value="ECO:0007669"/>
    <property type="project" value="TreeGrafter"/>
</dbReference>
<dbReference type="PROSITE" id="PS50011">
    <property type="entry name" value="PROTEIN_KINASE_DOM"/>
    <property type="match status" value="1"/>
</dbReference>
<evidence type="ECO:0000256" key="1">
    <source>
        <dbReference type="ARBA" id="ARBA00022679"/>
    </source>
</evidence>
<dbReference type="SMART" id="SM00220">
    <property type="entry name" value="S_TKc"/>
    <property type="match status" value="1"/>
</dbReference>
<feature type="domain" description="Protein kinase" evidence="5">
    <location>
        <begin position="21"/>
        <end position="283"/>
    </location>
</feature>
<evidence type="ECO:0000256" key="4">
    <source>
        <dbReference type="ARBA" id="ARBA00022840"/>
    </source>
</evidence>
<organism evidence="6 7">
    <name type="scientific">Fulvimarina pelagi HTCC2506</name>
    <dbReference type="NCBI Taxonomy" id="314231"/>
    <lineage>
        <taxon>Bacteria</taxon>
        <taxon>Pseudomonadati</taxon>
        <taxon>Pseudomonadota</taxon>
        <taxon>Alphaproteobacteria</taxon>
        <taxon>Hyphomicrobiales</taxon>
        <taxon>Aurantimonadaceae</taxon>
        <taxon>Fulvimarina</taxon>
    </lineage>
</organism>
<keyword evidence="4" id="KW-0067">ATP-binding</keyword>
<dbReference type="PROSITE" id="PS00108">
    <property type="entry name" value="PROTEIN_KINASE_ST"/>
    <property type="match status" value="1"/>
</dbReference>
<dbReference type="Gene3D" id="1.10.510.10">
    <property type="entry name" value="Transferase(Phosphotransferase) domain 1"/>
    <property type="match status" value="1"/>
</dbReference>
<dbReference type="GO" id="GO:0005776">
    <property type="term" value="C:autophagosome"/>
    <property type="evidence" value="ECO:0007669"/>
    <property type="project" value="TreeGrafter"/>
</dbReference>
<comment type="caution">
    <text evidence="6">The sequence shown here is derived from an EMBL/GenBank/DDBJ whole genome shotgun (WGS) entry which is preliminary data.</text>
</comment>
<keyword evidence="7" id="KW-1185">Reference proteome</keyword>
<dbReference type="PANTHER" id="PTHR24348">
    <property type="entry name" value="SERINE/THREONINE-PROTEIN KINASE UNC-51-RELATED"/>
    <property type="match status" value="1"/>
</dbReference>
<evidence type="ECO:0000259" key="5">
    <source>
        <dbReference type="PROSITE" id="PS50011"/>
    </source>
</evidence>
<dbReference type="AlphaFoldDB" id="Q0G5D3"/>
<evidence type="ECO:0000256" key="3">
    <source>
        <dbReference type="ARBA" id="ARBA00022777"/>
    </source>
</evidence>
<dbReference type="InterPro" id="IPR011009">
    <property type="entry name" value="Kinase-like_dom_sf"/>
</dbReference>
<keyword evidence="2" id="KW-0547">Nucleotide-binding</keyword>
<dbReference type="PANTHER" id="PTHR24348:SF22">
    <property type="entry name" value="NON-SPECIFIC SERINE_THREONINE PROTEIN KINASE"/>
    <property type="match status" value="1"/>
</dbReference>
<dbReference type="GO" id="GO:0005829">
    <property type="term" value="C:cytosol"/>
    <property type="evidence" value="ECO:0007669"/>
    <property type="project" value="TreeGrafter"/>
</dbReference>
<dbReference type="RefSeq" id="WP_007067105.1">
    <property type="nucleotide sequence ID" value="NZ_DS022272.1"/>
</dbReference>
<dbReference type="STRING" id="217511.GCA_001463845_00725"/>
<name>Q0G5D3_9HYPH</name>
<dbReference type="InterPro" id="IPR000719">
    <property type="entry name" value="Prot_kinase_dom"/>
</dbReference>
<keyword evidence="6" id="KW-0723">Serine/threonine-protein kinase</keyword>
<gene>
    <name evidence="6" type="ORF">FP2506_09816</name>
</gene>
<evidence type="ECO:0000313" key="6">
    <source>
        <dbReference type="EMBL" id="EAU43131.1"/>
    </source>
</evidence>
<evidence type="ECO:0000313" key="7">
    <source>
        <dbReference type="Proteomes" id="UP000004310"/>
    </source>
</evidence>
<dbReference type="GO" id="GO:0005524">
    <property type="term" value="F:ATP binding"/>
    <property type="evidence" value="ECO:0007669"/>
    <property type="project" value="UniProtKB-KW"/>
</dbReference>
<dbReference type="InterPro" id="IPR008271">
    <property type="entry name" value="Ser/Thr_kinase_AS"/>
</dbReference>
<proteinExistence type="predicted"/>
<dbReference type="GO" id="GO:0004674">
    <property type="term" value="F:protein serine/threonine kinase activity"/>
    <property type="evidence" value="ECO:0007669"/>
    <property type="project" value="UniProtKB-KW"/>
</dbReference>
<keyword evidence="1" id="KW-0808">Transferase</keyword>
<dbReference type="SUPFAM" id="SSF56112">
    <property type="entry name" value="Protein kinase-like (PK-like)"/>
    <property type="match status" value="1"/>
</dbReference>
<dbReference type="Gene3D" id="3.30.200.20">
    <property type="entry name" value="Phosphorylase Kinase, domain 1"/>
    <property type="match status" value="1"/>
</dbReference>
<dbReference type="InterPro" id="IPR045269">
    <property type="entry name" value="Atg1-like"/>
</dbReference>
<dbReference type="Pfam" id="PF00069">
    <property type="entry name" value="Pkinase"/>
    <property type="match status" value="1"/>
</dbReference>
<dbReference type="eggNOG" id="COG0515">
    <property type="taxonomic scope" value="Bacteria"/>
</dbReference>
<dbReference type="Proteomes" id="UP000004310">
    <property type="component" value="Unassembled WGS sequence"/>
</dbReference>
<protein>
    <submittedName>
        <fullName evidence="6">Serine/threonine protein kinase, Pkn2 family protein</fullName>
    </submittedName>
</protein>
<reference evidence="6 7" key="1">
    <citation type="journal article" date="2010" name="J. Bacteriol.">
        <title>Genome sequence of Fulvimarina pelagi HTCC2506T, a Mn(II)-oxidizing alphaproteobacterium possessing an aerobic anoxygenic photosynthetic gene cluster and Xanthorhodopsin.</title>
        <authorList>
            <person name="Kang I."/>
            <person name="Oh H.M."/>
            <person name="Lim S.I."/>
            <person name="Ferriera S."/>
            <person name="Giovannoni S.J."/>
            <person name="Cho J.C."/>
        </authorList>
    </citation>
    <scope>NUCLEOTIDE SEQUENCE [LARGE SCALE GENOMIC DNA]</scope>
    <source>
        <strain evidence="6 7">HTCC2506</strain>
    </source>
</reference>
<dbReference type="EMBL" id="AATP01000001">
    <property type="protein sequence ID" value="EAU43131.1"/>
    <property type="molecule type" value="Genomic_DNA"/>
</dbReference>